<dbReference type="PROSITE" id="PS50110">
    <property type="entry name" value="RESPONSE_REGULATORY"/>
    <property type="match status" value="2"/>
</dbReference>
<feature type="domain" description="Response regulatory" evidence="4">
    <location>
        <begin position="27"/>
        <end position="141"/>
    </location>
</feature>
<evidence type="ECO:0000259" key="4">
    <source>
        <dbReference type="PROSITE" id="PS50110"/>
    </source>
</evidence>
<feature type="domain" description="Response regulatory" evidence="4">
    <location>
        <begin position="188"/>
        <end position="308"/>
    </location>
</feature>
<dbReference type="AlphaFoldDB" id="A0A6S6THZ8"/>
<dbReference type="InterPro" id="IPR050595">
    <property type="entry name" value="Bact_response_regulator"/>
</dbReference>
<evidence type="ECO:0000313" key="5">
    <source>
        <dbReference type="EMBL" id="CAA6816080.1"/>
    </source>
</evidence>
<comment type="caution">
    <text evidence="2">Lacks conserved residue(s) required for the propagation of feature annotation.</text>
</comment>
<gene>
    <name evidence="5" type="ORF">HELGO_WM45695</name>
</gene>
<dbReference type="SUPFAM" id="SSF52172">
    <property type="entry name" value="CheY-like"/>
    <property type="match status" value="2"/>
</dbReference>
<dbReference type="Gene3D" id="3.40.50.2300">
    <property type="match status" value="2"/>
</dbReference>
<dbReference type="EMBL" id="CACVAV010000258">
    <property type="protein sequence ID" value="CAA6816080.1"/>
    <property type="molecule type" value="Genomic_DNA"/>
</dbReference>
<dbReference type="InterPro" id="IPR001789">
    <property type="entry name" value="Sig_transdc_resp-reg_receiver"/>
</dbReference>
<feature type="region of interest" description="Disordered" evidence="3">
    <location>
        <begin position="341"/>
        <end position="363"/>
    </location>
</feature>
<feature type="compositionally biased region" description="Polar residues" evidence="3">
    <location>
        <begin position="341"/>
        <end position="362"/>
    </location>
</feature>
<sequence>MQSTAKVIDFNRIHRASLNATPGKKPKILFVDDEERILNTMQALFRRRYDTTTTTDGYHALELLQQDHYHLLISDQRMPVMAGVDLLREAKSVSPDTMRILLTGYSDLAAIIGSVNDGEVFRFLNKPWNTQEFVSTVDEAVKIGLELQEAANEAPSAPLPPAIDLSPQPDSDHPSEPEASTVPQPVESLDAADENIIVLRGDSEILALIRSILPGCRILEANDYDETINLMLRHEIGVIVSNLDDDYEDTLEFFSLLKNEHPQVVSILLANSGDSTTLIHLINHARVFRYMFKPIRERLLKRYLNAAIEQYQTFKIAPTLLKQQKAQEKLLQPDNIEEAAQTQTANGSDKNKSTSVPVTQDAPNLRGKMRKIRSFFSRLISG</sequence>
<dbReference type="PANTHER" id="PTHR44591:SF19">
    <property type="entry name" value="TWO-COMPONENT RESPONSE REGULATOR-RELATED"/>
    <property type="match status" value="1"/>
</dbReference>
<organism evidence="5">
    <name type="scientific">uncultured Thiotrichaceae bacterium</name>
    <dbReference type="NCBI Taxonomy" id="298394"/>
    <lineage>
        <taxon>Bacteria</taxon>
        <taxon>Pseudomonadati</taxon>
        <taxon>Pseudomonadota</taxon>
        <taxon>Gammaproteobacteria</taxon>
        <taxon>Thiotrichales</taxon>
        <taxon>Thiotrichaceae</taxon>
        <taxon>environmental samples</taxon>
    </lineage>
</organism>
<evidence type="ECO:0000256" key="2">
    <source>
        <dbReference type="PROSITE-ProRule" id="PRU00169"/>
    </source>
</evidence>
<dbReference type="Pfam" id="PF00072">
    <property type="entry name" value="Response_reg"/>
    <property type="match status" value="1"/>
</dbReference>
<proteinExistence type="predicted"/>
<dbReference type="PANTHER" id="PTHR44591">
    <property type="entry name" value="STRESS RESPONSE REGULATOR PROTEIN 1"/>
    <property type="match status" value="1"/>
</dbReference>
<dbReference type="CDD" id="cd17569">
    <property type="entry name" value="REC_HupR-like"/>
    <property type="match status" value="1"/>
</dbReference>
<dbReference type="GO" id="GO:0000160">
    <property type="term" value="P:phosphorelay signal transduction system"/>
    <property type="evidence" value="ECO:0007669"/>
    <property type="project" value="InterPro"/>
</dbReference>
<name>A0A6S6THZ8_9GAMM</name>
<dbReference type="InterPro" id="IPR011006">
    <property type="entry name" value="CheY-like_superfamily"/>
</dbReference>
<feature type="modified residue" description="4-aspartylphosphate" evidence="2">
    <location>
        <position position="75"/>
    </location>
</feature>
<accession>A0A6S6THZ8</accession>
<dbReference type="SMART" id="SM00448">
    <property type="entry name" value="REC"/>
    <property type="match status" value="1"/>
</dbReference>
<feature type="region of interest" description="Disordered" evidence="3">
    <location>
        <begin position="154"/>
        <end position="186"/>
    </location>
</feature>
<evidence type="ECO:0000256" key="1">
    <source>
        <dbReference type="ARBA" id="ARBA00022553"/>
    </source>
</evidence>
<evidence type="ECO:0000256" key="3">
    <source>
        <dbReference type="SAM" id="MobiDB-lite"/>
    </source>
</evidence>
<reference evidence="5" key="1">
    <citation type="submission" date="2020-01" db="EMBL/GenBank/DDBJ databases">
        <authorList>
            <person name="Meier V. D."/>
            <person name="Meier V D."/>
        </authorList>
    </citation>
    <scope>NUCLEOTIDE SEQUENCE</scope>
    <source>
        <strain evidence="5">HLG_WM_MAG_08</strain>
    </source>
</reference>
<protein>
    <submittedName>
        <fullName evidence="5">Response regulator receiver domain-containing protein</fullName>
    </submittedName>
</protein>
<keyword evidence="1 2" id="KW-0597">Phosphoprotein</keyword>